<evidence type="ECO:0000259" key="2">
    <source>
        <dbReference type="Pfam" id="PF19830"/>
    </source>
</evidence>
<organism evidence="4 5">
    <name type="scientific">Massilia oculi</name>
    <dbReference type="NCBI Taxonomy" id="945844"/>
    <lineage>
        <taxon>Bacteria</taxon>
        <taxon>Pseudomonadati</taxon>
        <taxon>Pseudomonadota</taxon>
        <taxon>Betaproteobacteria</taxon>
        <taxon>Burkholderiales</taxon>
        <taxon>Oxalobacteraceae</taxon>
        <taxon>Telluria group</taxon>
        <taxon>Massilia</taxon>
    </lineage>
</organism>
<reference evidence="4 5" key="1">
    <citation type="submission" date="2018-05" db="EMBL/GenBank/DDBJ databases">
        <title>Complete genome sequence of Massilia oculi sp. nov. CCUG 43427T (=DSM 26321T), the type strain of M. oculi, and comparison with genome sequences of other Massilia strains.</title>
        <authorList>
            <person name="Zhu B."/>
        </authorList>
    </citation>
    <scope>NUCLEOTIDE SEQUENCE [LARGE SCALE GENOMIC DNA]</scope>
    <source>
        <strain evidence="4 5">CCUG 43427</strain>
    </source>
</reference>
<feature type="transmembrane region" description="Helical" evidence="1">
    <location>
        <begin position="247"/>
        <end position="266"/>
    </location>
</feature>
<dbReference type="RefSeq" id="WP_109346421.1">
    <property type="nucleotide sequence ID" value="NZ_CP029343.1"/>
</dbReference>
<sequence>MTPLQHVRALQARPGLRRADWWLDIHGPAGLLMAAALGLGYAWWLYGYPMLRGTAPFWWRDNADITQYLAGFNAYASDAWRWPLLRFETLNTPEGTVATFLDTVPLYALFLKLVRHGAPYWNPYGLWIALCFTLQGVGAWWICREARVRNWAALAALAVLLASFPALTFRISHTSLMSQWILVFAFAAYLRGSRLGRLDTLAWMALLVAAFYVNIYLFVMASAIFGADVLRQLLRTPATGATLGRALLAPVAVYGLLFATMWLTVLPLPSGAGSREWGFGHFSMNLLAPLHGGHLLQLEHPVAHDGQGEGFNYLGVFVLMLTVVAYKVLQGRDPGFWRRHGALLGVLVVLWLFALSNIVWLGNARLYALQLPEWMETVTTTFRASGRFFWPVGYAVILFTVIGVARHVPAWRAAALLAAVTALQMWDLQAHHHYVRKVAAQQSVPAIDEARWNDFLGAHTRALHYYPPFRCNETAGANGLLPVMAYSVKHGYPFSTGYIARATKACDNYGATIAGLPATTAIAFEKHYFRQQQEAERLAGPGAVCADMDIVFLCRKSTHPDTDRQ</sequence>
<protein>
    <submittedName>
        <fullName evidence="4">Uncharacterized protein</fullName>
    </submittedName>
</protein>
<evidence type="ECO:0000313" key="5">
    <source>
        <dbReference type="Proteomes" id="UP000245820"/>
    </source>
</evidence>
<feature type="transmembrane region" description="Helical" evidence="1">
    <location>
        <begin position="341"/>
        <end position="368"/>
    </location>
</feature>
<feature type="domain" description="DUF6311" evidence="3">
    <location>
        <begin position="451"/>
        <end position="555"/>
    </location>
</feature>
<name>A0A2S2DML9_9BURK</name>
<dbReference type="OrthoDB" id="1814621at2"/>
<evidence type="ECO:0000313" key="4">
    <source>
        <dbReference type="EMBL" id="AWL06096.1"/>
    </source>
</evidence>
<dbReference type="Pfam" id="PF25853">
    <property type="entry name" value="DUF6311_C"/>
    <property type="match status" value="1"/>
</dbReference>
<feature type="transmembrane region" description="Helical" evidence="1">
    <location>
        <begin position="124"/>
        <end position="143"/>
    </location>
</feature>
<dbReference type="InterPro" id="IPR046278">
    <property type="entry name" value="DUF6311"/>
</dbReference>
<dbReference type="Pfam" id="PF19830">
    <property type="entry name" value="DUF6311"/>
    <property type="match status" value="1"/>
</dbReference>
<feature type="transmembrane region" description="Helical" evidence="1">
    <location>
        <begin position="21"/>
        <end position="44"/>
    </location>
</feature>
<dbReference type="EMBL" id="CP029343">
    <property type="protein sequence ID" value="AWL06096.1"/>
    <property type="molecule type" value="Genomic_DNA"/>
</dbReference>
<evidence type="ECO:0000256" key="1">
    <source>
        <dbReference type="SAM" id="Phobius"/>
    </source>
</evidence>
<dbReference type="Proteomes" id="UP000245820">
    <property type="component" value="Chromosome"/>
</dbReference>
<feature type="transmembrane region" description="Helical" evidence="1">
    <location>
        <begin position="310"/>
        <end position="329"/>
    </location>
</feature>
<dbReference type="KEGG" id="mtim:DIR46_17755"/>
<feature type="transmembrane region" description="Helical" evidence="1">
    <location>
        <begin position="388"/>
        <end position="405"/>
    </location>
</feature>
<evidence type="ECO:0000259" key="3">
    <source>
        <dbReference type="Pfam" id="PF25853"/>
    </source>
</evidence>
<gene>
    <name evidence="4" type="ORF">DIR46_17755</name>
</gene>
<dbReference type="AlphaFoldDB" id="A0A2S2DML9"/>
<accession>A0A2S2DML9</accession>
<keyword evidence="1" id="KW-1133">Transmembrane helix</keyword>
<keyword evidence="1" id="KW-0812">Transmembrane</keyword>
<feature type="transmembrane region" description="Helical" evidence="1">
    <location>
        <begin position="150"/>
        <end position="167"/>
    </location>
</feature>
<feature type="domain" description="DUF6311" evidence="2">
    <location>
        <begin position="35"/>
        <end position="429"/>
    </location>
</feature>
<dbReference type="InterPro" id="IPR058671">
    <property type="entry name" value="DUF6311_C"/>
</dbReference>
<keyword evidence="5" id="KW-1185">Reference proteome</keyword>
<keyword evidence="1" id="KW-0472">Membrane</keyword>
<proteinExistence type="predicted"/>
<feature type="transmembrane region" description="Helical" evidence="1">
    <location>
        <begin position="202"/>
        <end position="227"/>
    </location>
</feature>